<dbReference type="Proteomes" id="UP000188879">
    <property type="component" value="Unassembled WGS sequence"/>
</dbReference>
<dbReference type="RefSeq" id="WP_076959510.1">
    <property type="nucleotide sequence ID" value="NZ_MLCO01000255.1"/>
</dbReference>
<keyword evidence="2" id="KW-1185">Reference proteome</keyword>
<protein>
    <submittedName>
        <fullName evidence="1">Uncharacterized protein</fullName>
    </submittedName>
</protein>
<sequence length="184" mass="19977">MAIDTTDMPVLLQMRPVHMAGSGGTSTFHGTRMVESESALVQEIRHQITAGAGFREPLLMFAASRRRTVGLLKAGADFPLHKISLFANVCLVLPGADGPVAWGQLPQLLRWAHRVVLYDRKPDPEHYRQFAEITGRVSKLLLIETTPRHRADWLAAAAGHTAEPVNELGPLPAQLIAAAVPAIA</sequence>
<evidence type="ECO:0000313" key="1">
    <source>
        <dbReference type="EMBL" id="ONG47967.1"/>
    </source>
</evidence>
<gene>
    <name evidence="1" type="ORF">BKE38_22375</name>
</gene>
<proteinExistence type="predicted"/>
<comment type="caution">
    <text evidence="1">The sequence shown here is derived from an EMBL/GenBank/DDBJ whole genome shotgun (WGS) entry which is preliminary data.</text>
</comment>
<dbReference type="EMBL" id="MLCO01000255">
    <property type="protein sequence ID" value="ONG47967.1"/>
    <property type="molecule type" value="Genomic_DNA"/>
</dbReference>
<reference evidence="1 2" key="1">
    <citation type="submission" date="2016-10" db="EMBL/GenBank/DDBJ databases">
        <title>Draft Genome sequence of Roseomonas sp. strain M3.</title>
        <authorList>
            <person name="Subhash Y."/>
            <person name="Lee S."/>
        </authorList>
    </citation>
    <scope>NUCLEOTIDE SEQUENCE [LARGE SCALE GENOMIC DNA]</scope>
    <source>
        <strain evidence="1 2">M3</strain>
    </source>
</reference>
<dbReference type="AlphaFoldDB" id="A0A1V2GXA3"/>
<accession>A0A1V2GXA3</accession>
<name>A0A1V2GXA3_9PROT</name>
<evidence type="ECO:0000313" key="2">
    <source>
        <dbReference type="Proteomes" id="UP000188879"/>
    </source>
</evidence>
<organism evidence="1 2">
    <name type="scientific">Teichococcus deserti</name>
    <dbReference type="NCBI Taxonomy" id="1817963"/>
    <lineage>
        <taxon>Bacteria</taxon>
        <taxon>Pseudomonadati</taxon>
        <taxon>Pseudomonadota</taxon>
        <taxon>Alphaproteobacteria</taxon>
        <taxon>Acetobacterales</taxon>
        <taxon>Roseomonadaceae</taxon>
        <taxon>Roseomonas</taxon>
    </lineage>
</organism>